<evidence type="ECO:0000313" key="6">
    <source>
        <dbReference type="EMBL" id="NHZ39586.1"/>
    </source>
</evidence>
<dbReference type="InterPro" id="IPR000847">
    <property type="entry name" value="LysR_HTH_N"/>
</dbReference>
<comment type="caution">
    <text evidence="6">The sequence shown here is derived from an EMBL/GenBank/DDBJ whole genome shotgun (WGS) entry which is preliminary data.</text>
</comment>
<keyword evidence="7" id="KW-1185">Reference proteome</keyword>
<keyword evidence="3" id="KW-0238">DNA-binding</keyword>
<dbReference type="PANTHER" id="PTHR30537">
    <property type="entry name" value="HTH-TYPE TRANSCRIPTIONAL REGULATOR"/>
    <property type="match status" value="1"/>
</dbReference>
<protein>
    <submittedName>
        <fullName evidence="6">LysR family transcriptional regulator</fullName>
    </submittedName>
</protein>
<dbReference type="SUPFAM" id="SSF53850">
    <property type="entry name" value="Periplasmic binding protein-like II"/>
    <property type="match status" value="1"/>
</dbReference>
<evidence type="ECO:0000256" key="2">
    <source>
        <dbReference type="ARBA" id="ARBA00023015"/>
    </source>
</evidence>
<evidence type="ECO:0000259" key="5">
    <source>
        <dbReference type="PROSITE" id="PS50931"/>
    </source>
</evidence>
<dbReference type="SUPFAM" id="SSF46785">
    <property type="entry name" value="Winged helix' DNA-binding domain"/>
    <property type="match status" value="1"/>
</dbReference>
<dbReference type="Gene3D" id="3.40.190.290">
    <property type="match status" value="1"/>
</dbReference>
<dbReference type="Pfam" id="PF00126">
    <property type="entry name" value="HTH_1"/>
    <property type="match status" value="1"/>
</dbReference>
<dbReference type="Pfam" id="PF03466">
    <property type="entry name" value="LysR_substrate"/>
    <property type="match status" value="1"/>
</dbReference>
<dbReference type="InterPro" id="IPR036390">
    <property type="entry name" value="WH_DNA-bd_sf"/>
</dbReference>
<reference evidence="6 7" key="1">
    <citation type="submission" date="2019-09" db="EMBL/GenBank/DDBJ databases">
        <title>Taxonomy of Antarctic Massilia spp.: description of Massilia rubra sp. nov., Massilia aquatica sp. nov., Massilia mucilaginosa sp. nov., Massilia frigida sp. nov. isolated from streams, lakes and regoliths.</title>
        <authorList>
            <person name="Holochova P."/>
            <person name="Sedlacek I."/>
            <person name="Kralova S."/>
            <person name="Maslanova I."/>
            <person name="Busse H.-J."/>
            <person name="Stankova E."/>
            <person name="Vrbovska V."/>
            <person name="Kovarovic V."/>
            <person name="Bartak M."/>
            <person name="Svec P."/>
            <person name="Pantucek R."/>
        </authorList>
    </citation>
    <scope>NUCLEOTIDE SEQUENCE [LARGE SCALE GENOMIC DNA]</scope>
    <source>
        <strain evidence="6 7">CCM 8693</strain>
    </source>
</reference>
<gene>
    <name evidence="6" type="ORF">F1609_05300</name>
</gene>
<comment type="similarity">
    <text evidence="1">Belongs to the LysR transcriptional regulatory family.</text>
</comment>
<keyword evidence="2" id="KW-0805">Transcription regulation</keyword>
<dbReference type="Proteomes" id="UP000819052">
    <property type="component" value="Unassembled WGS sequence"/>
</dbReference>
<proteinExistence type="inferred from homology"/>
<accession>A0ABX0M5Z1</accession>
<feature type="domain" description="HTH lysR-type" evidence="5">
    <location>
        <begin position="1"/>
        <end position="59"/>
    </location>
</feature>
<evidence type="ECO:0000256" key="1">
    <source>
        <dbReference type="ARBA" id="ARBA00009437"/>
    </source>
</evidence>
<evidence type="ECO:0000256" key="4">
    <source>
        <dbReference type="ARBA" id="ARBA00023163"/>
    </source>
</evidence>
<keyword evidence="4" id="KW-0804">Transcription</keyword>
<dbReference type="PROSITE" id="PS50931">
    <property type="entry name" value="HTH_LYSR"/>
    <property type="match status" value="1"/>
</dbReference>
<dbReference type="CDD" id="cd08422">
    <property type="entry name" value="PBP2_CrgA_like"/>
    <property type="match status" value="1"/>
</dbReference>
<dbReference type="RefSeq" id="WP_167075396.1">
    <property type="nucleotide sequence ID" value="NZ_VVIW01000002.1"/>
</dbReference>
<dbReference type="EMBL" id="VVIW01000002">
    <property type="protein sequence ID" value="NHZ39586.1"/>
    <property type="molecule type" value="Genomic_DNA"/>
</dbReference>
<name>A0ABX0M5Z1_9BURK</name>
<evidence type="ECO:0000313" key="7">
    <source>
        <dbReference type="Proteomes" id="UP000819052"/>
    </source>
</evidence>
<organism evidence="6 7">
    <name type="scientific">Massilia aquatica</name>
    <dbReference type="NCBI Taxonomy" id="2609000"/>
    <lineage>
        <taxon>Bacteria</taxon>
        <taxon>Pseudomonadati</taxon>
        <taxon>Pseudomonadota</taxon>
        <taxon>Betaproteobacteria</taxon>
        <taxon>Burkholderiales</taxon>
        <taxon>Oxalobacteraceae</taxon>
        <taxon>Telluria group</taxon>
        <taxon>Massilia</taxon>
    </lineage>
</organism>
<evidence type="ECO:0000256" key="3">
    <source>
        <dbReference type="ARBA" id="ARBA00023125"/>
    </source>
</evidence>
<dbReference type="InterPro" id="IPR036388">
    <property type="entry name" value="WH-like_DNA-bd_sf"/>
</dbReference>
<dbReference type="PANTHER" id="PTHR30537:SF5">
    <property type="entry name" value="HTH-TYPE TRANSCRIPTIONAL ACTIVATOR TTDR-RELATED"/>
    <property type="match status" value="1"/>
</dbReference>
<dbReference type="Gene3D" id="1.10.10.10">
    <property type="entry name" value="Winged helix-like DNA-binding domain superfamily/Winged helix DNA-binding domain"/>
    <property type="match status" value="1"/>
</dbReference>
<dbReference type="InterPro" id="IPR005119">
    <property type="entry name" value="LysR_subst-bd"/>
</dbReference>
<sequence>MQLLNYMQLYVEVAKTKNFRKAAESLGMSSSTLSRNIAALEKDIGVRLLHRSTRQVELTEAGQAYFNRCQGIVEEANVAHEALRGDAARPSGILRISMPVDLGINYLAPLLAEFAVAYPLIDFELEAASRRVDLLADPFDLAIRMGPAPTVPSTLVARRIALLERQLYAAPAYLDRAPPLEHPDDLIHHALCAAPGIGQDGWTLFNGAASRTVPVKARFLMNSVGLSGALAAEGAGIAILDSVIAREDLAAGRLLRVLPQWRLAPVAVHAITDTRLLSARTRLFVDFLKARLAPRNLPG</sequence>
<dbReference type="InterPro" id="IPR058163">
    <property type="entry name" value="LysR-type_TF_proteobact-type"/>
</dbReference>